<proteinExistence type="predicted"/>
<sequence length="297" mass="33517">MLDNLSTDHENFLDILLLLGKYDIHLNNHLKTIIKNSKKAHESGNKERSGLITFISKTTVNVIIDSISCIMKNKISDVVREAGMYSIEIDTTQDIKYSNSSGHGMFELLQTVLKNNNLNLEMCIGNATDGAANMQGIYIGFTAWLVKSSSGQVHVCTMFVCCLHILVKYSYNIYSSAYSNLGLAYKYLLTLPSTQVACERTFLNLKCIKNRLMSKLSESKLEAFMLMSIEKEVLYNIDTDDIINKVASTSKTLTKELIIRAIGRKRLPNSRNQQSKFADVVNLVAKLPITRIWRQHC</sequence>
<accession>A0A8B8FSQ9</accession>
<dbReference type="PANTHER" id="PTHR45749">
    <property type="match status" value="1"/>
</dbReference>
<dbReference type="OrthoDB" id="6624805at2759"/>
<dbReference type="RefSeq" id="XP_025413390.1">
    <property type="nucleotide sequence ID" value="XM_025557605.1"/>
</dbReference>
<reference evidence="2" key="1">
    <citation type="submission" date="2025-08" db="UniProtKB">
        <authorList>
            <consortium name="RefSeq"/>
        </authorList>
    </citation>
    <scope>IDENTIFICATION</scope>
    <source>
        <tissue evidence="2">Whole body</tissue>
    </source>
</reference>
<dbReference type="AlphaFoldDB" id="A0A8B8FSQ9"/>
<dbReference type="PANTHER" id="PTHR45749:SF21">
    <property type="entry name" value="DUF4371 DOMAIN-CONTAINING PROTEIN"/>
    <property type="match status" value="1"/>
</dbReference>
<name>A0A8B8FSQ9_9HEMI</name>
<dbReference type="GeneID" id="112685668"/>
<organism evidence="1 2">
    <name type="scientific">Sipha flava</name>
    <name type="common">yellow sugarcane aphid</name>
    <dbReference type="NCBI Taxonomy" id="143950"/>
    <lineage>
        <taxon>Eukaryota</taxon>
        <taxon>Metazoa</taxon>
        <taxon>Ecdysozoa</taxon>
        <taxon>Arthropoda</taxon>
        <taxon>Hexapoda</taxon>
        <taxon>Insecta</taxon>
        <taxon>Pterygota</taxon>
        <taxon>Neoptera</taxon>
        <taxon>Paraneoptera</taxon>
        <taxon>Hemiptera</taxon>
        <taxon>Sternorrhyncha</taxon>
        <taxon>Aphidomorpha</taxon>
        <taxon>Aphidoidea</taxon>
        <taxon>Aphididae</taxon>
        <taxon>Sipha</taxon>
    </lineage>
</organism>
<keyword evidence="1" id="KW-1185">Reference proteome</keyword>
<evidence type="ECO:0000313" key="1">
    <source>
        <dbReference type="Proteomes" id="UP000694846"/>
    </source>
</evidence>
<dbReference type="Proteomes" id="UP000694846">
    <property type="component" value="Unplaced"/>
</dbReference>
<gene>
    <name evidence="2" type="primary">LOC112685668</name>
</gene>
<protein>
    <submittedName>
        <fullName evidence="2">Uncharacterized protein LOC112685668</fullName>
    </submittedName>
</protein>
<evidence type="ECO:0000313" key="2">
    <source>
        <dbReference type="RefSeq" id="XP_025413390.1"/>
    </source>
</evidence>